<feature type="region of interest" description="Disordered" evidence="1">
    <location>
        <begin position="745"/>
        <end position="791"/>
    </location>
</feature>
<feature type="domain" description="JmjC" evidence="2">
    <location>
        <begin position="131"/>
        <end position="298"/>
    </location>
</feature>
<feature type="compositionally biased region" description="Basic residues" evidence="1">
    <location>
        <begin position="782"/>
        <end position="791"/>
    </location>
</feature>
<dbReference type="SUPFAM" id="SSF51197">
    <property type="entry name" value="Clavaminate synthase-like"/>
    <property type="match status" value="1"/>
</dbReference>
<keyword evidence="4" id="KW-1185">Reference proteome</keyword>
<proteinExistence type="predicted"/>
<name>A0A409V8Z7_9AGAR</name>
<evidence type="ECO:0000259" key="2">
    <source>
        <dbReference type="PROSITE" id="PS51184"/>
    </source>
</evidence>
<evidence type="ECO:0000313" key="3">
    <source>
        <dbReference type="EMBL" id="PPQ63092.1"/>
    </source>
</evidence>
<comment type="caution">
    <text evidence="3">The sequence shown here is derived from an EMBL/GenBank/DDBJ whole genome shotgun (WGS) entry which is preliminary data.</text>
</comment>
<accession>A0A409V8Z7</accession>
<dbReference type="Proteomes" id="UP000284842">
    <property type="component" value="Unassembled WGS sequence"/>
</dbReference>
<feature type="compositionally biased region" description="Low complexity" evidence="1">
    <location>
        <begin position="679"/>
        <end position="698"/>
    </location>
</feature>
<dbReference type="EMBL" id="NHTK01006132">
    <property type="protein sequence ID" value="PPQ63092.1"/>
    <property type="molecule type" value="Genomic_DNA"/>
</dbReference>
<dbReference type="OrthoDB" id="298344at2759"/>
<dbReference type="SMART" id="SM00558">
    <property type="entry name" value="JmjC"/>
    <property type="match status" value="1"/>
</dbReference>
<gene>
    <name evidence="3" type="ORF">CVT24_005947</name>
</gene>
<dbReference type="STRING" id="181874.A0A409V8Z7"/>
<dbReference type="InParanoid" id="A0A409V8Z7"/>
<dbReference type="InterPro" id="IPR003347">
    <property type="entry name" value="JmjC_dom"/>
</dbReference>
<feature type="compositionally biased region" description="Polar residues" evidence="1">
    <location>
        <begin position="765"/>
        <end position="774"/>
    </location>
</feature>
<organism evidence="3 4">
    <name type="scientific">Panaeolus cyanescens</name>
    <dbReference type="NCBI Taxonomy" id="181874"/>
    <lineage>
        <taxon>Eukaryota</taxon>
        <taxon>Fungi</taxon>
        <taxon>Dikarya</taxon>
        <taxon>Basidiomycota</taxon>
        <taxon>Agaricomycotina</taxon>
        <taxon>Agaricomycetes</taxon>
        <taxon>Agaricomycetidae</taxon>
        <taxon>Agaricales</taxon>
        <taxon>Agaricineae</taxon>
        <taxon>Galeropsidaceae</taxon>
        <taxon>Panaeolus</taxon>
    </lineage>
</organism>
<dbReference type="Pfam" id="PF02373">
    <property type="entry name" value="JmjC"/>
    <property type="match status" value="1"/>
</dbReference>
<dbReference type="Gene3D" id="2.60.120.650">
    <property type="entry name" value="Cupin"/>
    <property type="match status" value="1"/>
</dbReference>
<evidence type="ECO:0000313" key="4">
    <source>
        <dbReference type="Proteomes" id="UP000284842"/>
    </source>
</evidence>
<sequence length="791" mass="89059">MSIEDGIPSSPSITTKGWTLDGLIAQSHNFVPVERVSFNSPNLLSVIQESEENGTPLVIQGFHLHDKWPKNMFTLENFLDNSNITVRNVHNWTDTSIPMTDFIAQFRRISIFSEVGEQIRYYGKDAECPRAWEDWLQNSTVIPSKFLPGGSDDLLHSDSDSVSIETLMCYLGIGDTFTPCHKDLCASSGQNLMCYTENDGASFWFMTKSGDAGKVDSYFSNKLGQDLDHENHVVTTKELAKGDFTVYVVEQKLGDLVLVPPRSCHQVVNYGGITVKTSWSRMTLEGLETALYYELPMYQRFETYRVKATVHRTLLEDVSSLELMVSGQAHLVQEHSSGSSQNKQKQFLLHRTSQLLRVYSNILTEEYCSAFKTSTMEASQDNRLVCDFCGCDVFQSFFECQDRCFETDADDLKQYCILCAGCFAEGRTCACGDMKPMQRYDFSALLDLRSRAIQLLENTSTSHSFEIQFSKAIKDSESPRTFKAACALYRLKSHTLEVQCNAQTDAVENANTVSEEPNLDNLQDAEISCNKTVEHTDDQDATVVSEPSVEMLVDVDAGNAVWTAKKRKYMVYVDVPPLPYRIRTQDKSDASMLPLVHTPKRSKTDRTTIVAKSGLRARRSFVEDSPTNSNASPDHEYLRSSYIAEAAVDENTPTASSSYSARLAKVGKIKRYDDPKLASSGSIQASTSTSSTTSSHTTYYRPENSYLDDRHLARLHMHQHHRQQRQYELDRAEIYKKIKPPKGSGFYFQNGEKKYGVPPEEMHQTAFTHSTNQVSQSSSSRGTRHKPTHSG</sequence>
<evidence type="ECO:0000256" key="1">
    <source>
        <dbReference type="SAM" id="MobiDB-lite"/>
    </source>
</evidence>
<protein>
    <recommendedName>
        <fullName evidence="2">JmjC domain-containing protein</fullName>
    </recommendedName>
</protein>
<dbReference type="PROSITE" id="PS51184">
    <property type="entry name" value="JMJC"/>
    <property type="match status" value="1"/>
</dbReference>
<dbReference type="AlphaFoldDB" id="A0A409V8Z7"/>
<reference evidence="3 4" key="1">
    <citation type="journal article" date="2018" name="Evol. Lett.">
        <title>Horizontal gene cluster transfer increased hallucinogenic mushroom diversity.</title>
        <authorList>
            <person name="Reynolds H.T."/>
            <person name="Vijayakumar V."/>
            <person name="Gluck-Thaler E."/>
            <person name="Korotkin H.B."/>
            <person name="Matheny P.B."/>
            <person name="Slot J.C."/>
        </authorList>
    </citation>
    <scope>NUCLEOTIDE SEQUENCE [LARGE SCALE GENOMIC DNA]</scope>
    <source>
        <strain evidence="3 4">2629</strain>
    </source>
</reference>
<feature type="compositionally biased region" description="Basic and acidic residues" evidence="1">
    <location>
        <begin position="751"/>
        <end position="763"/>
    </location>
</feature>
<feature type="region of interest" description="Disordered" evidence="1">
    <location>
        <begin position="675"/>
        <end position="701"/>
    </location>
</feature>